<dbReference type="InterPro" id="IPR036412">
    <property type="entry name" value="HAD-like_sf"/>
</dbReference>
<reference evidence="17" key="1">
    <citation type="submission" date="2016-10" db="EMBL/GenBank/DDBJ databases">
        <authorList>
            <person name="Varghese N."/>
            <person name="Submissions S."/>
        </authorList>
    </citation>
    <scope>NUCLEOTIDE SEQUENCE [LARGE SCALE GENOMIC DNA]</scope>
    <source>
        <strain evidence="17">CGMCC 1.8911</strain>
    </source>
</reference>
<dbReference type="FunFam" id="2.70.150.10:FF:000002">
    <property type="entry name" value="Copper-transporting ATPase 1, putative"/>
    <property type="match status" value="1"/>
</dbReference>
<organism evidence="16 17">
    <name type="scientific">Jeotgalicoccus aerolatus</name>
    <dbReference type="NCBI Taxonomy" id="709510"/>
    <lineage>
        <taxon>Bacteria</taxon>
        <taxon>Bacillati</taxon>
        <taxon>Bacillota</taxon>
        <taxon>Bacilli</taxon>
        <taxon>Bacillales</taxon>
        <taxon>Staphylococcaceae</taxon>
        <taxon>Jeotgalicoccus</taxon>
    </lineage>
</organism>
<dbReference type="OrthoDB" id="9813266at2"/>
<dbReference type="InterPro" id="IPR018303">
    <property type="entry name" value="ATPase_P-typ_P_site"/>
</dbReference>
<dbReference type="SUPFAM" id="SSF56784">
    <property type="entry name" value="HAD-like"/>
    <property type="match status" value="1"/>
</dbReference>
<feature type="transmembrane region" description="Helical" evidence="14">
    <location>
        <begin position="86"/>
        <end position="103"/>
    </location>
</feature>
<dbReference type="PANTHER" id="PTHR48085:SF5">
    <property type="entry name" value="CADMIUM_ZINC-TRANSPORTING ATPASE HMA4-RELATED"/>
    <property type="match status" value="1"/>
</dbReference>
<dbReference type="SFLD" id="SFLDF00027">
    <property type="entry name" value="p-type_atpase"/>
    <property type="match status" value="1"/>
</dbReference>
<keyword evidence="6 14" id="KW-0812">Transmembrane</keyword>
<keyword evidence="4" id="KW-0104">Cadmium</keyword>
<dbReference type="Gene3D" id="3.40.50.1000">
    <property type="entry name" value="HAD superfamily/HAD-like"/>
    <property type="match status" value="1"/>
</dbReference>
<dbReference type="InterPro" id="IPR001757">
    <property type="entry name" value="P_typ_ATPase"/>
</dbReference>
<comment type="subcellular location">
    <subcellularLocation>
        <location evidence="1">Cell membrane</location>
        <topology evidence="1">Multi-pass membrane protein</topology>
    </subcellularLocation>
</comment>
<comment type="similarity">
    <text evidence="2 14">Belongs to the cation transport ATPase (P-type) (TC 3.A.3) family. Type IB subfamily.</text>
</comment>
<dbReference type="NCBIfam" id="TIGR01525">
    <property type="entry name" value="ATPase-IB_hvy"/>
    <property type="match status" value="1"/>
</dbReference>
<dbReference type="NCBIfam" id="TIGR01511">
    <property type="entry name" value="ATPase-IB1_Cu"/>
    <property type="match status" value="1"/>
</dbReference>
<evidence type="ECO:0000256" key="9">
    <source>
        <dbReference type="ARBA" id="ARBA00022989"/>
    </source>
</evidence>
<dbReference type="Proteomes" id="UP000242700">
    <property type="component" value="Unassembled WGS sequence"/>
</dbReference>
<dbReference type="InterPro" id="IPR027256">
    <property type="entry name" value="P-typ_ATPase_IB"/>
</dbReference>
<evidence type="ECO:0000256" key="14">
    <source>
        <dbReference type="RuleBase" id="RU362081"/>
    </source>
</evidence>
<evidence type="ECO:0000256" key="1">
    <source>
        <dbReference type="ARBA" id="ARBA00004651"/>
    </source>
</evidence>
<feature type="transmembrane region" description="Helical" evidence="14">
    <location>
        <begin position="570"/>
        <end position="589"/>
    </location>
</feature>
<keyword evidence="7 14" id="KW-0479">Metal-binding</keyword>
<feature type="transmembrane region" description="Helical" evidence="14">
    <location>
        <begin position="62"/>
        <end position="80"/>
    </location>
</feature>
<dbReference type="SUPFAM" id="SSF81665">
    <property type="entry name" value="Calcium ATPase, transmembrane domain M"/>
    <property type="match status" value="1"/>
</dbReference>
<dbReference type="InterPro" id="IPR023214">
    <property type="entry name" value="HAD_sf"/>
</dbReference>
<dbReference type="AlphaFoldDB" id="A0A1G8XJQ1"/>
<dbReference type="PANTHER" id="PTHR48085">
    <property type="entry name" value="CADMIUM/ZINC-TRANSPORTING ATPASE HMA2-RELATED"/>
    <property type="match status" value="1"/>
</dbReference>
<dbReference type="Gene3D" id="3.40.1110.10">
    <property type="entry name" value="Calcium-transporting ATPase, cytoplasmic domain N"/>
    <property type="match status" value="2"/>
</dbReference>
<evidence type="ECO:0000256" key="12">
    <source>
        <dbReference type="ARBA" id="ARBA00039103"/>
    </source>
</evidence>
<dbReference type="InterPro" id="IPR051014">
    <property type="entry name" value="Cation_Transport_ATPase_IB"/>
</dbReference>
<dbReference type="Pfam" id="PF00702">
    <property type="entry name" value="Hydrolase"/>
    <property type="match status" value="1"/>
</dbReference>
<dbReference type="NCBIfam" id="TIGR01494">
    <property type="entry name" value="ATPase_P-type"/>
    <property type="match status" value="1"/>
</dbReference>
<evidence type="ECO:0000256" key="13">
    <source>
        <dbReference type="ARBA" id="ARBA00049338"/>
    </source>
</evidence>
<evidence type="ECO:0000256" key="5">
    <source>
        <dbReference type="ARBA" id="ARBA00022553"/>
    </source>
</evidence>
<feature type="transmembrane region" description="Helical" evidence="14">
    <location>
        <begin position="233"/>
        <end position="251"/>
    </location>
</feature>
<dbReference type="InterPro" id="IPR059000">
    <property type="entry name" value="ATPase_P-type_domA"/>
</dbReference>
<name>A0A1G8XJQ1_9STAP</name>
<feature type="domain" description="P-type ATPase A" evidence="15">
    <location>
        <begin position="116"/>
        <end position="217"/>
    </location>
</feature>
<dbReference type="SFLD" id="SFLDS00003">
    <property type="entry name" value="Haloacid_Dehalogenase"/>
    <property type="match status" value="1"/>
</dbReference>
<evidence type="ECO:0000259" key="15">
    <source>
        <dbReference type="Pfam" id="PF00122"/>
    </source>
</evidence>
<dbReference type="GO" id="GO:0046872">
    <property type="term" value="F:metal ion binding"/>
    <property type="evidence" value="ECO:0007669"/>
    <property type="project" value="UniProtKB-KW"/>
</dbReference>
<dbReference type="Pfam" id="PF00122">
    <property type="entry name" value="E1-E2_ATPase"/>
    <property type="match status" value="1"/>
</dbReference>
<dbReference type="GO" id="GO:0016887">
    <property type="term" value="F:ATP hydrolysis activity"/>
    <property type="evidence" value="ECO:0007669"/>
    <property type="project" value="InterPro"/>
</dbReference>
<keyword evidence="14" id="KW-0067">ATP-binding</keyword>
<evidence type="ECO:0000256" key="8">
    <source>
        <dbReference type="ARBA" id="ARBA00022967"/>
    </source>
</evidence>
<keyword evidence="14" id="KW-1003">Cell membrane</keyword>
<feature type="transmembrane region" description="Helical" evidence="14">
    <location>
        <begin position="257"/>
        <end position="283"/>
    </location>
</feature>
<gene>
    <name evidence="16" type="ORF">SAMN05216187_103178</name>
</gene>
<keyword evidence="14" id="KW-0547">Nucleotide-binding</keyword>
<dbReference type="GO" id="GO:0008551">
    <property type="term" value="F:P-type cadmium transporter activity"/>
    <property type="evidence" value="ECO:0007669"/>
    <property type="project" value="UniProtKB-EC"/>
</dbReference>
<comment type="catalytic activity">
    <reaction evidence="13">
        <text>Cd(2+)(in) + ATP + H2O = Cd(2+)(out) + ADP + phosphate + H(+)</text>
        <dbReference type="Rhea" id="RHEA:12132"/>
        <dbReference type="ChEBI" id="CHEBI:15377"/>
        <dbReference type="ChEBI" id="CHEBI:15378"/>
        <dbReference type="ChEBI" id="CHEBI:30616"/>
        <dbReference type="ChEBI" id="CHEBI:43474"/>
        <dbReference type="ChEBI" id="CHEBI:48775"/>
        <dbReference type="ChEBI" id="CHEBI:456216"/>
        <dbReference type="EC" id="7.2.2.21"/>
    </reaction>
</comment>
<keyword evidence="10" id="KW-0406">Ion transport</keyword>
<dbReference type="InterPro" id="IPR044492">
    <property type="entry name" value="P_typ_ATPase_HD_dom"/>
</dbReference>
<proteinExistence type="inferred from homology"/>
<evidence type="ECO:0000256" key="2">
    <source>
        <dbReference type="ARBA" id="ARBA00006024"/>
    </source>
</evidence>
<evidence type="ECO:0000256" key="3">
    <source>
        <dbReference type="ARBA" id="ARBA00022448"/>
    </source>
</evidence>
<keyword evidence="3" id="KW-0813">Transport</keyword>
<feature type="transmembrane region" description="Helical" evidence="14">
    <location>
        <begin position="595"/>
        <end position="613"/>
    </location>
</feature>
<evidence type="ECO:0000313" key="17">
    <source>
        <dbReference type="Proteomes" id="UP000242700"/>
    </source>
</evidence>
<dbReference type="SFLD" id="SFLDG00002">
    <property type="entry name" value="C1.7:_P-type_atpase_like"/>
    <property type="match status" value="1"/>
</dbReference>
<feature type="transmembrane region" description="Helical" evidence="14">
    <location>
        <begin position="12"/>
        <end position="31"/>
    </location>
</feature>
<dbReference type="EMBL" id="FNFI01000003">
    <property type="protein sequence ID" value="SDJ90454.1"/>
    <property type="molecule type" value="Genomic_DNA"/>
</dbReference>
<dbReference type="PRINTS" id="PR00119">
    <property type="entry name" value="CATATPASE"/>
</dbReference>
<keyword evidence="11 14" id="KW-0472">Membrane</keyword>
<dbReference type="CDD" id="cd02079">
    <property type="entry name" value="P-type_ATPase_HM"/>
    <property type="match status" value="1"/>
</dbReference>
<dbReference type="PRINTS" id="PR00120">
    <property type="entry name" value="HATPASE"/>
</dbReference>
<evidence type="ECO:0000256" key="4">
    <source>
        <dbReference type="ARBA" id="ARBA00022539"/>
    </source>
</evidence>
<dbReference type="GO" id="GO:0005524">
    <property type="term" value="F:ATP binding"/>
    <property type="evidence" value="ECO:0007669"/>
    <property type="project" value="UniProtKB-UniRule"/>
</dbReference>
<dbReference type="InterPro" id="IPR023299">
    <property type="entry name" value="ATPase_P-typ_cyto_dom_N"/>
</dbReference>
<dbReference type="InterPro" id="IPR008250">
    <property type="entry name" value="ATPase_P-typ_transduc_dom_A_sf"/>
</dbReference>
<evidence type="ECO:0000256" key="10">
    <source>
        <dbReference type="ARBA" id="ARBA00023065"/>
    </source>
</evidence>
<dbReference type="EC" id="7.2.2.21" evidence="12"/>
<accession>A0A1G8XJQ1</accession>
<keyword evidence="8" id="KW-1278">Translocase</keyword>
<dbReference type="RefSeq" id="WP_092595876.1">
    <property type="nucleotide sequence ID" value="NZ_FNFI01000003.1"/>
</dbReference>
<dbReference type="SUPFAM" id="SSF81653">
    <property type="entry name" value="Calcium ATPase, transduction domain A"/>
    <property type="match status" value="1"/>
</dbReference>
<dbReference type="PROSITE" id="PS00154">
    <property type="entry name" value="ATPASE_E1_E2"/>
    <property type="match status" value="1"/>
</dbReference>
<dbReference type="InterPro" id="IPR023298">
    <property type="entry name" value="ATPase_P-typ_TM_dom_sf"/>
</dbReference>
<dbReference type="GO" id="GO:0005886">
    <property type="term" value="C:plasma membrane"/>
    <property type="evidence" value="ECO:0007669"/>
    <property type="project" value="UniProtKB-SubCell"/>
</dbReference>
<protein>
    <recommendedName>
        <fullName evidence="12">Cd(2+)-exporting ATPase</fullName>
        <ecNumber evidence="12">7.2.2.21</ecNumber>
    </recommendedName>
</protein>
<feature type="transmembrane region" description="Helical" evidence="14">
    <location>
        <begin position="37"/>
        <end position="55"/>
    </location>
</feature>
<dbReference type="STRING" id="586411.SAMN05216187_103178"/>
<evidence type="ECO:0000256" key="7">
    <source>
        <dbReference type="ARBA" id="ARBA00022723"/>
    </source>
</evidence>
<sequence length="617" mass="66214">MVRFIFKQESKITLIAFILIIAGLMLRFFSYTGAGNTALIAATLIAMLPIGIKAYQALIMKVFSIELLVSIAVIGALFIGEYVESSAVTFLFLFGSYLEARTLEKTRSSIKELTDMAPQEANLIQPDGSRKVIDADEVEIGDRIAILPGGMIPVDGKAVNGEAKINESAVSGESVPVSKMSGDQVFSGTILDSGYLEIKAEKVGDDTTFSKIIELVEEAQDSKSNAERFLDRFSQYYTPGVLILSIIVWAITRDLHLAITFLVIACPGALVIGAPVSNVAGIGNGAKNGSLIKGGEVIEKLSKVDTLVFDKTGTLTKGRPEVTDFKVLKGDKEELIGLIGKLEKASEHHLGRAITEFAEDTRDLSAYTMDHASGVKGRGIAGSVNGHSIIAGNRKMMKEHCIVIADNIEDYALNREKKGNTAIFAAVDSELLAVISIADKIRDDAKEALETMRENGVKHIVMLTGDNRHTASAVAEELGIDEVHAELLPEDKVRHVKRLKSEGRVISMAGDGINDAPAIASADVGLAMGKGGTDISMETADVVLMADRLNQYAHALSLSKSTMRNMKQNIIIALVTVALLLAGVLMGGVNLAIGMFVHEASVLIVIFNGMRLIKFKP</sequence>
<keyword evidence="5" id="KW-0597">Phosphoprotein</keyword>
<evidence type="ECO:0000313" key="16">
    <source>
        <dbReference type="EMBL" id="SDJ90454.1"/>
    </source>
</evidence>
<keyword evidence="9 14" id="KW-1133">Transmembrane helix</keyword>
<evidence type="ECO:0000256" key="11">
    <source>
        <dbReference type="ARBA" id="ARBA00023136"/>
    </source>
</evidence>
<evidence type="ECO:0000256" key="6">
    <source>
        <dbReference type="ARBA" id="ARBA00022692"/>
    </source>
</evidence>
<dbReference type="Gene3D" id="2.70.150.10">
    <property type="entry name" value="Calcium-transporting ATPase, cytoplasmic transduction domain A"/>
    <property type="match status" value="1"/>
</dbReference>